<evidence type="ECO:0000259" key="1">
    <source>
        <dbReference type="Pfam" id="PF01738"/>
    </source>
</evidence>
<dbReference type="Proteomes" id="UP001500449">
    <property type="component" value="Unassembled WGS sequence"/>
</dbReference>
<evidence type="ECO:0000313" key="2">
    <source>
        <dbReference type="EMBL" id="GAA1866724.1"/>
    </source>
</evidence>
<dbReference type="Pfam" id="PF01738">
    <property type="entry name" value="DLH"/>
    <property type="match status" value="1"/>
</dbReference>
<dbReference type="InterPro" id="IPR029058">
    <property type="entry name" value="AB_hydrolase_fold"/>
</dbReference>
<comment type="caution">
    <text evidence="2">The sequence shown here is derived from an EMBL/GenBank/DDBJ whole genome shotgun (WGS) entry which is preliminary data.</text>
</comment>
<gene>
    <name evidence="2" type="ORF">GCM10009836_53930</name>
</gene>
<dbReference type="EMBL" id="BAAAQK010000022">
    <property type="protein sequence ID" value="GAA1866724.1"/>
    <property type="molecule type" value="Genomic_DNA"/>
</dbReference>
<dbReference type="InterPro" id="IPR051049">
    <property type="entry name" value="Dienelactone_hydrolase-like"/>
</dbReference>
<proteinExistence type="predicted"/>
<feature type="domain" description="Dienelactone hydrolase" evidence="1">
    <location>
        <begin position="27"/>
        <end position="149"/>
    </location>
</feature>
<protein>
    <recommendedName>
        <fullName evidence="1">Dienelactone hydrolase domain-containing protein</fullName>
    </recommendedName>
</protein>
<organism evidence="2 3">
    <name type="scientific">Pseudonocardia ailaonensis</name>
    <dbReference type="NCBI Taxonomy" id="367279"/>
    <lineage>
        <taxon>Bacteria</taxon>
        <taxon>Bacillati</taxon>
        <taxon>Actinomycetota</taxon>
        <taxon>Actinomycetes</taxon>
        <taxon>Pseudonocardiales</taxon>
        <taxon>Pseudonocardiaceae</taxon>
        <taxon>Pseudonocardia</taxon>
    </lineage>
</organism>
<accession>A0ABN2NHB4</accession>
<name>A0ABN2NHB4_9PSEU</name>
<dbReference type="SUPFAM" id="SSF53474">
    <property type="entry name" value="alpha/beta-Hydrolases"/>
    <property type="match status" value="1"/>
</dbReference>
<sequence>MTGWPPAGWEQHEVPHGGHRHAYYVLGDSDAPGVLLLHEFPGVNAALVRFAGELAERFRVTVPSIVGRDGRPSTPGTVARLCVRREVHFFRTGRTSPAVPWLRTLFDEVVARGEDRPCGVVGMCMTGGFALALAVDPRVRAAVVAQPAAPAAAVGRLPFADRRHWAADLGLGEDDRAALCARTDLRVRGYRYDGDPLSPPERLQAAEDLLGADRLHVTTFDPPVPKAHSTLTGEERHPGAVAEVVAFLTERLG</sequence>
<keyword evidence="3" id="KW-1185">Reference proteome</keyword>
<reference evidence="2 3" key="1">
    <citation type="journal article" date="2019" name="Int. J. Syst. Evol. Microbiol.">
        <title>The Global Catalogue of Microorganisms (GCM) 10K type strain sequencing project: providing services to taxonomists for standard genome sequencing and annotation.</title>
        <authorList>
            <consortium name="The Broad Institute Genomics Platform"/>
            <consortium name="The Broad Institute Genome Sequencing Center for Infectious Disease"/>
            <person name="Wu L."/>
            <person name="Ma J."/>
        </authorList>
    </citation>
    <scope>NUCLEOTIDE SEQUENCE [LARGE SCALE GENOMIC DNA]</scope>
    <source>
        <strain evidence="2 3">JCM 16009</strain>
    </source>
</reference>
<dbReference type="PANTHER" id="PTHR46623">
    <property type="entry name" value="CARBOXYMETHYLENEBUTENOLIDASE-RELATED"/>
    <property type="match status" value="1"/>
</dbReference>
<dbReference type="Gene3D" id="3.40.50.1820">
    <property type="entry name" value="alpha/beta hydrolase"/>
    <property type="match status" value="1"/>
</dbReference>
<dbReference type="RefSeq" id="WP_344422923.1">
    <property type="nucleotide sequence ID" value="NZ_BAAAQK010000022.1"/>
</dbReference>
<dbReference type="PANTHER" id="PTHR46623:SF7">
    <property type="entry name" value="CARBOXYMETHYLENEBUTENOLIDASE"/>
    <property type="match status" value="1"/>
</dbReference>
<evidence type="ECO:0000313" key="3">
    <source>
        <dbReference type="Proteomes" id="UP001500449"/>
    </source>
</evidence>
<dbReference type="InterPro" id="IPR002925">
    <property type="entry name" value="Dienelactn_hydro"/>
</dbReference>